<dbReference type="InterPro" id="IPR009057">
    <property type="entry name" value="Homeodomain-like_sf"/>
</dbReference>
<dbReference type="InterPro" id="IPR002078">
    <property type="entry name" value="Sigma_54_int"/>
</dbReference>
<evidence type="ECO:0000256" key="4">
    <source>
        <dbReference type="ARBA" id="ARBA00023015"/>
    </source>
</evidence>
<dbReference type="InterPro" id="IPR013656">
    <property type="entry name" value="PAS_4"/>
</dbReference>
<dbReference type="InterPro" id="IPR003593">
    <property type="entry name" value="AAA+_ATPase"/>
</dbReference>
<dbReference type="Pfam" id="PF08448">
    <property type="entry name" value="PAS_4"/>
    <property type="match status" value="1"/>
</dbReference>
<protein>
    <recommendedName>
        <fullName evidence="7">HTH-type transcriptional regulatory protein TyrR</fullName>
    </recommendedName>
</protein>
<dbReference type="InterPro" id="IPR027417">
    <property type="entry name" value="P-loop_NTPase"/>
</dbReference>
<evidence type="ECO:0000313" key="11">
    <source>
        <dbReference type="Proteomes" id="UP000746471"/>
    </source>
</evidence>
<dbReference type="PROSITE" id="PS00675">
    <property type="entry name" value="SIGMA54_INTERACT_1"/>
    <property type="match status" value="1"/>
</dbReference>
<sequence length="477" mass="54502">MEILLEDVLDAIDDPAYVLNCDGSFVFANKALIKVTGYSRKEFYELNVFDMEQKGRISPLVTRTVIRTKQKVIACQHVTHKNEIVSRFMITQSPIFDANGDVIYLVGLLKDVKDINVKYQKALENSDVSIFRYRDEQKSKSKSTAIIAESDRMKKLLNQAKNLASVDTSVLLLGESGTGKEVISSFIHEMSPRSDQQMIKINCASLPESLLEAELFGYEKGSFTGALDTGKIGLFELAHGGTLFLDEIDAMPLATQGKLLRVLESKMIKKIGSIREQFSDFRLITATNADLEELVAQKRFRQDLYFRLNVVPLKLPPLREHSEDIIPLGQFYIQHYCQKYNKNKQFSQNVFNIMRQYQWPGNVRELKNFVERMVVMTQTAVIELNDVPEGLLADIESRHQRAAGEVDSPVWVCEMNDKAKELFDLEHKSYKELMDAYEAEIIKYAMRKYGTTYRAAEVLGVNQSTIHRKHRKLIEGV</sequence>
<feature type="domain" description="PAS" evidence="9">
    <location>
        <begin position="1"/>
        <end position="43"/>
    </location>
</feature>
<dbReference type="Proteomes" id="UP000746471">
    <property type="component" value="Unassembled WGS sequence"/>
</dbReference>
<dbReference type="InterPro" id="IPR025943">
    <property type="entry name" value="Sigma_54_int_dom_ATP-bd_2"/>
</dbReference>
<dbReference type="PROSITE" id="PS00688">
    <property type="entry name" value="SIGMA54_INTERACT_3"/>
    <property type="match status" value="1"/>
</dbReference>
<proteinExistence type="predicted"/>
<dbReference type="Pfam" id="PF00158">
    <property type="entry name" value="Sigma54_activat"/>
    <property type="match status" value="1"/>
</dbReference>
<dbReference type="InterPro" id="IPR058031">
    <property type="entry name" value="AAA_lid_NorR"/>
</dbReference>
<dbReference type="SMART" id="SM00091">
    <property type="entry name" value="PAS"/>
    <property type="match status" value="1"/>
</dbReference>
<evidence type="ECO:0000256" key="1">
    <source>
        <dbReference type="ARBA" id="ARBA00022741"/>
    </source>
</evidence>
<evidence type="ECO:0000256" key="2">
    <source>
        <dbReference type="ARBA" id="ARBA00022797"/>
    </source>
</evidence>
<organism evidence="10 11">
    <name type="scientific">Fusibacter paucivorans</name>
    <dbReference type="NCBI Taxonomy" id="76009"/>
    <lineage>
        <taxon>Bacteria</taxon>
        <taxon>Bacillati</taxon>
        <taxon>Bacillota</taxon>
        <taxon>Clostridia</taxon>
        <taxon>Eubacteriales</taxon>
        <taxon>Eubacteriales Family XII. Incertae Sedis</taxon>
        <taxon>Fusibacter</taxon>
    </lineage>
</organism>
<dbReference type="PROSITE" id="PS50112">
    <property type="entry name" value="PAS"/>
    <property type="match status" value="1"/>
</dbReference>
<dbReference type="EMBL" id="JAHBCL010000026">
    <property type="protein sequence ID" value="MBS7527813.1"/>
    <property type="molecule type" value="Genomic_DNA"/>
</dbReference>
<dbReference type="InterPro" id="IPR000014">
    <property type="entry name" value="PAS"/>
</dbReference>
<dbReference type="SUPFAM" id="SSF55785">
    <property type="entry name" value="PYP-like sensor domain (PAS domain)"/>
    <property type="match status" value="1"/>
</dbReference>
<keyword evidence="2" id="KW-0058">Aromatic hydrocarbons catabolism</keyword>
<keyword evidence="11" id="KW-1185">Reference proteome</keyword>
<evidence type="ECO:0000313" key="10">
    <source>
        <dbReference type="EMBL" id="MBS7527813.1"/>
    </source>
</evidence>
<dbReference type="Gene3D" id="3.40.50.300">
    <property type="entry name" value="P-loop containing nucleotide triphosphate hydrolases"/>
    <property type="match status" value="1"/>
</dbReference>
<dbReference type="NCBIfam" id="TIGR00229">
    <property type="entry name" value="sensory_box"/>
    <property type="match status" value="1"/>
</dbReference>
<dbReference type="PANTHER" id="PTHR32071">
    <property type="entry name" value="TRANSCRIPTIONAL REGULATORY PROTEIN"/>
    <property type="match status" value="1"/>
</dbReference>
<reference evidence="10 11" key="1">
    <citation type="submission" date="2021-05" db="EMBL/GenBank/DDBJ databases">
        <title>Fusibacter ferrireducens sp. nov., an anaerobic, sulfur- and Fe-reducing bacterium isolated from the mangrove sediment.</title>
        <authorList>
            <person name="Qiu D."/>
        </authorList>
    </citation>
    <scope>NUCLEOTIDE SEQUENCE [LARGE SCALE GENOMIC DNA]</scope>
    <source>
        <strain evidence="10 11">DSM 12116</strain>
    </source>
</reference>
<accession>A0ABS5PRL9</accession>
<dbReference type="Pfam" id="PF25601">
    <property type="entry name" value="AAA_lid_14"/>
    <property type="match status" value="1"/>
</dbReference>
<keyword evidence="1" id="KW-0547">Nucleotide-binding</keyword>
<dbReference type="SMART" id="SM00382">
    <property type="entry name" value="AAA"/>
    <property type="match status" value="1"/>
</dbReference>
<dbReference type="PANTHER" id="PTHR32071:SF57">
    <property type="entry name" value="C4-DICARBOXYLATE TRANSPORT TRANSCRIPTIONAL REGULATORY PROTEIN DCTD"/>
    <property type="match status" value="1"/>
</dbReference>
<evidence type="ECO:0000259" key="9">
    <source>
        <dbReference type="PROSITE" id="PS50112"/>
    </source>
</evidence>
<gene>
    <name evidence="10" type="ORF">KHM83_14100</name>
</gene>
<evidence type="ECO:0000259" key="8">
    <source>
        <dbReference type="PROSITE" id="PS50045"/>
    </source>
</evidence>
<dbReference type="InterPro" id="IPR030828">
    <property type="entry name" value="HTH_TyrR"/>
</dbReference>
<dbReference type="Gene3D" id="1.10.8.60">
    <property type="match status" value="1"/>
</dbReference>
<evidence type="ECO:0000256" key="6">
    <source>
        <dbReference type="ARBA" id="ARBA00023163"/>
    </source>
</evidence>
<keyword evidence="4" id="KW-0805">Transcription regulation</keyword>
<dbReference type="RefSeq" id="WP_213237675.1">
    <property type="nucleotide sequence ID" value="NZ_JAHBCL010000026.1"/>
</dbReference>
<feature type="domain" description="Sigma-54 factor interaction" evidence="8">
    <location>
        <begin position="146"/>
        <end position="375"/>
    </location>
</feature>
<dbReference type="SUPFAM" id="SSF46689">
    <property type="entry name" value="Homeodomain-like"/>
    <property type="match status" value="1"/>
</dbReference>
<keyword evidence="3" id="KW-0067">ATP-binding</keyword>
<dbReference type="Pfam" id="PF18024">
    <property type="entry name" value="HTH_50"/>
    <property type="match status" value="1"/>
</dbReference>
<dbReference type="Gene3D" id="3.30.450.20">
    <property type="entry name" value="PAS domain"/>
    <property type="match status" value="1"/>
</dbReference>
<evidence type="ECO:0000256" key="7">
    <source>
        <dbReference type="ARBA" id="ARBA00029500"/>
    </source>
</evidence>
<dbReference type="InterPro" id="IPR035965">
    <property type="entry name" value="PAS-like_dom_sf"/>
</dbReference>
<dbReference type="SUPFAM" id="SSF52540">
    <property type="entry name" value="P-loop containing nucleoside triphosphate hydrolases"/>
    <property type="match status" value="1"/>
</dbReference>
<dbReference type="InterPro" id="IPR025944">
    <property type="entry name" value="Sigma_54_int_dom_CS"/>
</dbReference>
<keyword evidence="6" id="KW-0804">Transcription</keyword>
<dbReference type="CDD" id="cd00009">
    <property type="entry name" value="AAA"/>
    <property type="match status" value="1"/>
</dbReference>
<dbReference type="InterPro" id="IPR025662">
    <property type="entry name" value="Sigma_54_int_dom_ATP-bd_1"/>
</dbReference>
<name>A0ABS5PRL9_9FIRM</name>
<dbReference type="PROSITE" id="PS00676">
    <property type="entry name" value="SIGMA54_INTERACT_2"/>
    <property type="match status" value="1"/>
</dbReference>
<keyword evidence="5" id="KW-0238">DNA-binding</keyword>
<evidence type="ECO:0000256" key="5">
    <source>
        <dbReference type="ARBA" id="ARBA00023125"/>
    </source>
</evidence>
<dbReference type="CDD" id="cd00130">
    <property type="entry name" value="PAS"/>
    <property type="match status" value="1"/>
</dbReference>
<comment type="caution">
    <text evidence="10">The sequence shown here is derived from an EMBL/GenBank/DDBJ whole genome shotgun (WGS) entry which is preliminary data.</text>
</comment>
<evidence type="ECO:0000256" key="3">
    <source>
        <dbReference type="ARBA" id="ARBA00022840"/>
    </source>
</evidence>
<dbReference type="PROSITE" id="PS50045">
    <property type="entry name" value="SIGMA54_INTERACT_4"/>
    <property type="match status" value="1"/>
</dbReference>
<dbReference type="Gene3D" id="1.10.10.60">
    <property type="entry name" value="Homeodomain-like"/>
    <property type="match status" value="1"/>
</dbReference>